<dbReference type="EMBL" id="DUJN01000002">
    <property type="protein sequence ID" value="HII60480.1"/>
    <property type="molecule type" value="Genomic_DNA"/>
</dbReference>
<keyword evidence="1" id="KW-0472">Membrane</keyword>
<name>A0A832SVW9_PYRHR</name>
<sequence length="232" mass="26233">MKGLKLVVWESEDPIKGYMLILTSAILAFIMKMSLIRMTFFMLMSAPRQMLNYPLFTMFSYNAYVVIILGASFLIALTLRGERDEGSAYFIYSLPISMRGIILAKIMSVYLSSLLVISVTHVLIFLLHFSSSYSIKVVLKFLPIILAFYASLLLYIVSISTLSSLLIPNAPTVGILSFFLIFLLSNLKFLNPTITVQEVLVGNYVKALLPYLMISIVVLPTSIWLFVRRDVR</sequence>
<feature type="transmembrane region" description="Helical" evidence="1">
    <location>
        <begin position="166"/>
        <end position="187"/>
    </location>
</feature>
<dbReference type="OMA" id="AFIMKMS"/>
<organism evidence="2 3">
    <name type="scientific">Pyrococcus horikoshii</name>
    <dbReference type="NCBI Taxonomy" id="53953"/>
    <lineage>
        <taxon>Archaea</taxon>
        <taxon>Methanobacteriati</taxon>
        <taxon>Methanobacteriota</taxon>
        <taxon>Thermococci</taxon>
        <taxon>Thermococcales</taxon>
        <taxon>Thermococcaceae</taxon>
        <taxon>Pyrococcus</taxon>
    </lineage>
</organism>
<evidence type="ECO:0000313" key="2">
    <source>
        <dbReference type="EMBL" id="HII60480.1"/>
    </source>
</evidence>
<evidence type="ECO:0000313" key="3">
    <source>
        <dbReference type="Proteomes" id="UP000617544"/>
    </source>
</evidence>
<reference evidence="2" key="1">
    <citation type="journal article" date="2020" name="bioRxiv">
        <title>A rank-normalized archaeal taxonomy based on genome phylogeny resolves widespread incomplete and uneven classifications.</title>
        <authorList>
            <person name="Rinke C."/>
            <person name="Chuvochina M."/>
            <person name="Mussig A.J."/>
            <person name="Chaumeil P.-A."/>
            <person name="Waite D.W."/>
            <person name="Whitman W.B."/>
            <person name="Parks D.H."/>
            <person name="Hugenholtz P."/>
        </authorList>
    </citation>
    <scope>NUCLEOTIDE SEQUENCE</scope>
    <source>
        <strain evidence="2">UBA8834</strain>
    </source>
</reference>
<accession>A0A832SVW9</accession>
<feature type="transmembrane region" description="Helical" evidence="1">
    <location>
        <begin position="207"/>
        <end position="227"/>
    </location>
</feature>
<feature type="transmembrane region" description="Helical" evidence="1">
    <location>
        <begin position="20"/>
        <end position="43"/>
    </location>
</feature>
<feature type="transmembrane region" description="Helical" evidence="1">
    <location>
        <begin position="141"/>
        <end position="159"/>
    </location>
</feature>
<dbReference type="GeneID" id="1443810"/>
<comment type="caution">
    <text evidence="2">The sequence shown here is derived from an EMBL/GenBank/DDBJ whole genome shotgun (WGS) entry which is preliminary data.</text>
</comment>
<proteinExistence type="predicted"/>
<keyword evidence="1" id="KW-1133">Transmembrane helix</keyword>
<dbReference type="RefSeq" id="WP_010885572.1">
    <property type="nucleotide sequence ID" value="NZ_DUJN01000002.1"/>
</dbReference>
<feature type="transmembrane region" description="Helical" evidence="1">
    <location>
        <begin position="114"/>
        <end position="135"/>
    </location>
</feature>
<gene>
    <name evidence="2" type="ORF">HA331_01745</name>
</gene>
<feature type="transmembrane region" description="Helical" evidence="1">
    <location>
        <begin position="55"/>
        <end position="77"/>
    </location>
</feature>
<keyword evidence="1" id="KW-0812">Transmembrane</keyword>
<dbReference type="AlphaFoldDB" id="A0A832SVW9"/>
<evidence type="ECO:0000256" key="1">
    <source>
        <dbReference type="SAM" id="Phobius"/>
    </source>
</evidence>
<protein>
    <submittedName>
        <fullName evidence="2">ABC transporter permease</fullName>
    </submittedName>
</protein>
<dbReference type="Proteomes" id="UP000617544">
    <property type="component" value="Unassembled WGS sequence"/>
</dbReference>